<keyword evidence="3" id="KW-1185">Reference proteome</keyword>
<dbReference type="Pfam" id="PF00271">
    <property type="entry name" value="Helicase_C"/>
    <property type="match status" value="1"/>
</dbReference>
<evidence type="ECO:0000259" key="1">
    <source>
        <dbReference type="PROSITE" id="PS51194"/>
    </source>
</evidence>
<feature type="domain" description="Helicase C-terminal" evidence="1">
    <location>
        <begin position="1"/>
        <end position="167"/>
    </location>
</feature>
<organism evidence="2 3">
    <name type="scientific">Prorocentrum cordatum</name>
    <dbReference type="NCBI Taxonomy" id="2364126"/>
    <lineage>
        <taxon>Eukaryota</taxon>
        <taxon>Sar</taxon>
        <taxon>Alveolata</taxon>
        <taxon>Dinophyceae</taxon>
        <taxon>Prorocentrales</taxon>
        <taxon>Prorocentraceae</taxon>
        <taxon>Prorocentrum</taxon>
    </lineage>
</organism>
<dbReference type="EMBL" id="CAUYUJ010014226">
    <property type="protein sequence ID" value="CAK0838451.1"/>
    <property type="molecule type" value="Genomic_DNA"/>
</dbReference>
<protein>
    <recommendedName>
        <fullName evidence="1">Helicase C-terminal domain-containing protein</fullName>
    </recommendedName>
</protein>
<reference evidence="2" key="1">
    <citation type="submission" date="2023-10" db="EMBL/GenBank/DDBJ databases">
        <authorList>
            <person name="Chen Y."/>
            <person name="Shah S."/>
            <person name="Dougan E. K."/>
            <person name="Thang M."/>
            <person name="Chan C."/>
        </authorList>
    </citation>
    <scope>NUCLEOTIDE SEQUENCE [LARGE SCALE GENOMIC DNA]</scope>
</reference>
<dbReference type="InterPro" id="IPR027417">
    <property type="entry name" value="P-loop_NTPase"/>
</dbReference>
<dbReference type="SUPFAM" id="SSF52540">
    <property type="entry name" value="P-loop containing nucleoside triphosphate hydrolases"/>
    <property type="match status" value="1"/>
</dbReference>
<dbReference type="SMART" id="SM00490">
    <property type="entry name" value="HELICc"/>
    <property type="match status" value="1"/>
</dbReference>
<accession>A0ABN9T0K1</accession>
<dbReference type="Gene3D" id="3.40.50.300">
    <property type="entry name" value="P-loop containing nucleotide triphosphate hydrolases"/>
    <property type="match status" value="1"/>
</dbReference>
<dbReference type="PANTHER" id="PTHR47958">
    <property type="entry name" value="ATP-DEPENDENT RNA HELICASE DBP3"/>
    <property type="match status" value="1"/>
</dbReference>
<proteinExistence type="predicted"/>
<dbReference type="PROSITE" id="PS51194">
    <property type="entry name" value="HELICASE_CTER"/>
    <property type="match status" value="1"/>
</dbReference>
<sequence length="167" mass="18842">MLTRLYSAMSVGQSVVFVNSRRTAFWLAKQMRDSGYSVSLICGTQAQGEERMDPAIRDQVMQEFRQGVTRVLIATDVLSRGIDVPQVTLVVNFELPVGYSADNSVVMETYLHRVGRTGRFGLKGIAVNLILDSELPLIEEVCSYFDCTIPRLDEDFEALEERLRSLR</sequence>
<gene>
    <name evidence="2" type="ORF">PCOR1329_LOCUS34397</name>
</gene>
<name>A0ABN9T0K1_9DINO</name>
<evidence type="ECO:0000313" key="3">
    <source>
        <dbReference type="Proteomes" id="UP001189429"/>
    </source>
</evidence>
<evidence type="ECO:0000313" key="2">
    <source>
        <dbReference type="EMBL" id="CAK0838451.1"/>
    </source>
</evidence>
<dbReference type="CDD" id="cd18787">
    <property type="entry name" value="SF2_C_DEAD"/>
    <property type="match status" value="1"/>
</dbReference>
<dbReference type="InterPro" id="IPR001650">
    <property type="entry name" value="Helicase_C-like"/>
</dbReference>
<comment type="caution">
    <text evidence="2">The sequence shown here is derived from an EMBL/GenBank/DDBJ whole genome shotgun (WGS) entry which is preliminary data.</text>
</comment>
<dbReference type="Proteomes" id="UP001189429">
    <property type="component" value="Unassembled WGS sequence"/>
</dbReference>